<dbReference type="Proteomes" id="UP000474175">
    <property type="component" value="Unassembled WGS sequence"/>
</dbReference>
<dbReference type="Pfam" id="PF06580">
    <property type="entry name" value="His_kinase"/>
    <property type="match status" value="1"/>
</dbReference>
<gene>
    <name evidence="3" type="ORF">GK108_21095</name>
</gene>
<dbReference type="GO" id="GO:0000155">
    <property type="term" value="F:phosphorelay sensor kinase activity"/>
    <property type="evidence" value="ECO:0007669"/>
    <property type="project" value="InterPro"/>
</dbReference>
<dbReference type="PANTHER" id="PTHR34220:SF7">
    <property type="entry name" value="SENSOR HISTIDINE KINASE YPDA"/>
    <property type="match status" value="1"/>
</dbReference>
<keyword evidence="3" id="KW-0808">Transferase</keyword>
<proteinExistence type="predicted"/>
<feature type="transmembrane region" description="Helical" evidence="1">
    <location>
        <begin position="24"/>
        <end position="46"/>
    </location>
</feature>
<dbReference type="InterPro" id="IPR010559">
    <property type="entry name" value="Sig_transdc_His_kin_internal"/>
</dbReference>
<keyword evidence="4" id="KW-1185">Reference proteome</keyword>
<keyword evidence="1" id="KW-0472">Membrane</keyword>
<sequence length="347" mass="39798">MMPLLFPLGNYYFIGFRYFTDSGLFWIGTALVFFLYWLSISLLTLLTRWATRLYPAINQTVPRTLVMALLVGGLTIGLAIFDVWIYSLIPATGVQLSWSTVQPIWILGLVFDIFLCLALSLFYTYSQWKEDLTESELLQRMALQRQYDNLKGQLNPHFLFNSLNSLSVLISEEPKLAEQFVDKLARVYRYMLQSSRPENIEFIDGQNELVTLQEELDFISLYTDLLQVRYGNSLRIQIPSLAQPAYGLCTLLPLTLLTLVENAIKHNSMSAKNPLVIRIEITHEGMLLVTNNRQKKTLRMITRQAGLASLKAKYMQVLHQYVVVNAEDDQFSVLLPLLSINKLSAKH</sequence>
<feature type="domain" description="Signal transduction histidine kinase internal region" evidence="2">
    <location>
        <begin position="146"/>
        <end position="234"/>
    </location>
</feature>
<keyword evidence="1" id="KW-0812">Transmembrane</keyword>
<evidence type="ECO:0000313" key="3">
    <source>
        <dbReference type="EMBL" id="NDU97394.1"/>
    </source>
</evidence>
<dbReference type="PANTHER" id="PTHR34220">
    <property type="entry name" value="SENSOR HISTIDINE KINASE YPDA"/>
    <property type="match status" value="1"/>
</dbReference>
<accession>A0A6L9LA40</accession>
<protein>
    <submittedName>
        <fullName evidence="3">Histidine kinase</fullName>
    </submittedName>
</protein>
<dbReference type="AlphaFoldDB" id="A0A6L9LA40"/>
<dbReference type="EMBL" id="JAAFZH010000011">
    <property type="protein sequence ID" value="NDU97394.1"/>
    <property type="molecule type" value="Genomic_DNA"/>
</dbReference>
<reference evidence="3 4" key="1">
    <citation type="submission" date="2020-02" db="EMBL/GenBank/DDBJ databases">
        <title>Draft genome sequence of two Spirosoma agri KCTC 52727 and Spirosoma terrae KCTC 52035.</title>
        <authorList>
            <person name="Rojas J."/>
            <person name="Ambika Manirajan B."/>
            <person name="Suarez C."/>
            <person name="Ratering S."/>
            <person name="Schnell S."/>
        </authorList>
    </citation>
    <scope>NUCLEOTIDE SEQUENCE [LARGE SCALE GENOMIC DNA]</scope>
    <source>
        <strain evidence="3 4">KCTC 52035</strain>
    </source>
</reference>
<feature type="transmembrane region" description="Helical" evidence="1">
    <location>
        <begin position="104"/>
        <end position="125"/>
    </location>
</feature>
<dbReference type="GO" id="GO:0016020">
    <property type="term" value="C:membrane"/>
    <property type="evidence" value="ECO:0007669"/>
    <property type="project" value="InterPro"/>
</dbReference>
<keyword evidence="1" id="KW-1133">Transmembrane helix</keyword>
<dbReference type="InterPro" id="IPR050640">
    <property type="entry name" value="Bact_2-comp_sensor_kinase"/>
</dbReference>
<evidence type="ECO:0000256" key="1">
    <source>
        <dbReference type="SAM" id="Phobius"/>
    </source>
</evidence>
<keyword evidence="3" id="KW-0418">Kinase</keyword>
<name>A0A6L9LA40_9BACT</name>
<feature type="transmembrane region" description="Helical" evidence="1">
    <location>
        <begin position="66"/>
        <end position="89"/>
    </location>
</feature>
<evidence type="ECO:0000313" key="4">
    <source>
        <dbReference type="Proteomes" id="UP000474175"/>
    </source>
</evidence>
<comment type="caution">
    <text evidence="3">The sequence shown here is derived from an EMBL/GenBank/DDBJ whole genome shotgun (WGS) entry which is preliminary data.</text>
</comment>
<evidence type="ECO:0000259" key="2">
    <source>
        <dbReference type="Pfam" id="PF06580"/>
    </source>
</evidence>
<organism evidence="3 4">
    <name type="scientific">Spirosoma terrae</name>
    <dbReference type="NCBI Taxonomy" id="1968276"/>
    <lineage>
        <taxon>Bacteria</taxon>
        <taxon>Pseudomonadati</taxon>
        <taxon>Bacteroidota</taxon>
        <taxon>Cytophagia</taxon>
        <taxon>Cytophagales</taxon>
        <taxon>Cytophagaceae</taxon>
        <taxon>Spirosoma</taxon>
    </lineage>
</organism>